<proteinExistence type="predicted"/>
<feature type="region of interest" description="Disordered" evidence="1">
    <location>
        <begin position="214"/>
        <end position="241"/>
    </location>
</feature>
<sequence>MSFNDTYNFAGNGPNADSEQMIYPELSLAPSPDLDLYPPGIGSGFDNDLLMGSIDMQSGWQQLTDANVAHVDEVLQGFLSHPEMGASHSHGPFGMTFPIQEHGSLLFSGNDVVQPTVGGWEGGQYIASNALNTQFQQQPVFEPSSLYGFTTGDLESPLEPVLGSQLFQMTPTFRSVDALHGQEQEQLMPPPPPRPPTIPLPAVPVPQPFHALSSPQPFYAPLHSQSSHTAPSHLPPPEPLSPAWLNHLETWHFPSASTSPTSATTALPTPLFEDNAALFPSSATTTPETVLAPELEADPKEARGIIVGSRVAEDKEKALPGHPGWLHVAPFSADVVSCILDCGVGLDGSRADCLTHLKAVHGLKAVEIKKGGKLVLGIPCCEPTCGHVNKCGEGEGKRGRSKRKGTARRVRKGHNEREGEEDEDSKRKREEVKKARALAEAFNRAARHWLETHHGFNRAMCTICGQVYTRAGGCQVTRNRHAKPCLGGLKTKQDKTRKTKCERPLLVGLLSPLTTSSERALGPAFYMY</sequence>
<organism evidence="2 3">
    <name type="scientific">Dentipellis fragilis</name>
    <dbReference type="NCBI Taxonomy" id="205917"/>
    <lineage>
        <taxon>Eukaryota</taxon>
        <taxon>Fungi</taxon>
        <taxon>Dikarya</taxon>
        <taxon>Basidiomycota</taxon>
        <taxon>Agaricomycotina</taxon>
        <taxon>Agaricomycetes</taxon>
        <taxon>Russulales</taxon>
        <taxon>Hericiaceae</taxon>
        <taxon>Dentipellis</taxon>
    </lineage>
</organism>
<evidence type="ECO:0000256" key="1">
    <source>
        <dbReference type="SAM" id="MobiDB-lite"/>
    </source>
</evidence>
<name>A0A4Y9XV74_9AGAM</name>
<comment type="caution">
    <text evidence="2">The sequence shown here is derived from an EMBL/GenBank/DDBJ whole genome shotgun (WGS) entry which is preliminary data.</text>
</comment>
<feature type="compositionally biased region" description="Basic residues" evidence="1">
    <location>
        <begin position="399"/>
        <end position="414"/>
    </location>
</feature>
<feature type="region of interest" description="Disordered" evidence="1">
    <location>
        <begin position="392"/>
        <end position="430"/>
    </location>
</feature>
<gene>
    <name evidence="2" type="ORF">EVG20_g10549</name>
</gene>
<protein>
    <submittedName>
        <fullName evidence="2">Uncharacterized protein</fullName>
    </submittedName>
</protein>
<dbReference type="EMBL" id="SEOQ01001306">
    <property type="protein sequence ID" value="TFY52439.1"/>
    <property type="molecule type" value="Genomic_DNA"/>
</dbReference>
<dbReference type="Proteomes" id="UP000298327">
    <property type="component" value="Unassembled WGS sequence"/>
</dbReference>
<keyword evidence="3" id="KW-1185">Reference proteome</keyword>
<evidence type="ECO:0000313" key="2">
    <source>
        <dbReference type="EMBL" id="TFY52439.1"/>
    </source>
</evidence>
<reference evidence="2 3" key="1">
    <citation type="submission" date="2019-02" db="EMBL/GenBank/DDBJ databases">
        <title>Genome sequencing of the rare red list fungi Dentipellis fragilis.</title>
        <authorList>
            <person name="Buettner E."/>
            <person name="Kellner H."/>
        </authorList>
    </citation>
    <scope>NUCLEOTIDE SEQUENCE [LARGE SCALE GENOMIC DNA]</scope>
    <source>
        <strain evidence="2 3">DSM 105465</strain>
    </source>
</reference>
<dbReference type="OrthoDB" id="10587337at2759"/>
<accession>A0A4Y9XV74</accession>
<evidence type="ECO:0000313" key="3">
    <source>
        <dbReference type="Proteomes" id="UP000298327"/>
    </source>
</evidence>
<dbReference type="AlphaFoldDB" id="A0A4Y9XV74"/>